<evidence type="ECO:0000313" key="2">
    <source>
        <dbReference type="Proteomes" id="UP000887013"/>
    </source>
</evidence>
<dbReference type="EMBL" id="BMAW01005704">
    <property type="protein sequence ID" value="GFS95535.1"/>
    <property type="molecule type" value="Genomic_DNA"/>
</dbReference>
<organism evidence="1 2">
    <name type="scientific">Nephila pilipes</name>
    <name type="common">Giant wood spider</name>
    <name type="synonym">Nephila maculata</name>
    <dbReference type="NCBI Taxonomy" id="299642"/>
    <lineage>
        <taxon>Eukaryota</taxon>
        <taxon>Metazoa</taxon>
        <taxon>Ecdysozoa</taxon>
        <taxon>Arthropoda</taxon>
        <taxon>Chelicerata</taxon>
        <taxon>Arachnida</taxon>
        <taxon>Araneae</taxon>
        <taxon>Araneomorphae</taxon>
        <taxon>Entelegynae</taxon>
        <taxon>Araneoidea</taxon>
        <taxon>Nephilidae</taxon>
        <taxon>Nephila</taxon>
    </lineage>
</organism>
<comment type="caution">
    <text evidence="1">The sequence shown here is derived from an EMBL/GenBank/DDBJ whole genome shotgun (WGS) entry which is preliminary data.</text>
</comment>
<name>A0A8X6N657_NEPPI</name>
<keyword evidence="2" id="KW-1185">Reference proteome</keyword>
<proteinExistence type="predicted"/>
<reference evidence="1" key="1">
    <citation type="submission" date="2020-08" db="EMBL/GenBank/DDBJ databases">
        <title>Multicomponent nature underlies the extraordinary mechanical properties of spider dragline silk.</title>
        <authorList>
            <person name="Kono N."/>
            <person name="Nakamura H."/>
            <person name="Mori M."/>
            <person name="Yoshida Y."/>
            <person name="Ohtoshi R."/>
            <person name="Malay A.D."/>
            <person name="Moran D.A.P."/>
            <person name="Tomita M."/>
            <person name="Numata K."/>
            <person name="Arakawa K."/>
        </authorList>
    </citation>
    <scope>NUCLEOTIDE SEQUENCE</scope>
</reference>
<evidence type="ECO:0000313" key="1">
    <source>
        <dbReference type="EMBL" id="GFS95535.1"/>
    </source>
</evidence>
<dbReference type="AlphaFoldDB" id="A0A8X6N657"/>
<accession>A0A8X6N657</accession>
<dbReference type="Proteomes" id="UP000887013">
    <property type="component" value="Unassembled WGS sequence"/>
</dbReference>
<protein>
    <submittedName>
        <fullName evidence="1">Uncharacterized protein</fullName>
    </submittedName>
</protein>
<gene>
    <name evidence="1" type="ORF">NPIL_627241</name>
</gene>
<sequence length="96" mass="11089">MLLCRVPLTLGLTTVLFIDHKVGLDFRITRVRIRMPGIPATARNRDPVQDILRKTCSPLLFRTCPRSCRGHRITFRSKGSSNFRLFSITYSFVHEL</sequence>